<accession>A0A6S6XUG6</accession>
<sequence>MHRCKEFHPGHTIVAIPRWLRFHEDPLHDSPASFGVNTRALRGKSSPFPVASLPIPVIPPQANGHST</sequence>
<dbReference type="AlphaFoldDB" id="A0A6S6XUG6"/>
<dbReference type="Proteomes" id="UP000515733">
    <property type="component" value="Chromosome"/>
</dbReference>
<proteinExistence type="predicted"/>
<dbReference type="EMBL" id="LR778301">
    <property type="protein sequence ID" value="CAB1368435.1"/>
    <property type="molecule type" value="Genomic_DNA"/>
</dbReference>
<reference evidence="1 2" key="1">
    <citation type="submission" date="2020-03" db="EMBL/GenBank/DDBJ databases">
        <authorList>
            <consortium name="Genoscope - CEA"/>
            <person name="William W."/>
        </authorList>
    </citation>
    <scope>NUCLEOTIDE SEQUENCE [LARGE SCALE GENOMIC DNA]</scope>
    <source>
        <strain evidence="2">DSM 16959</strain>
    </source>
</reference>
<dbReference type="KEGG" id="doe:DENOEST_1270"/>
<organism evidence="1 2">
    <name type="scientific">Denitratisoma oestradiolicum</name>
    <dbReference type="NCBI Taxonomy" id="311182"/>
    <lineage>
        <taxon>Bacteria</taxon>
        <taxon>Pseudomonadati</taxon>
        <taxon>Pseudomonadota</taxon>
        <taxon>Betaproteobacteria</taxon>
        <taxon>Nitrosomonadales</taxon>
        <taxon>Sterolibacteriaceae</taxon>
        <taxon>Denitratisoma</taxon>
    </lineage>
</organism>
<evidence type="ECO:0000313" key="2">
    <source>
        <dbReference type="Proteomes" id="UP000515733"/>
    </source>
</evidence>
<protein>
    <submittedName>
        <fullName evidence="1">Uncharacterized protein</fullName>
    </submittedName>
</protein>
<evidence type="ECO:0000313" key="1">
    <source>
        <dbReference type="EMBL" id="CAB1368435.1"/>
    </source>
</evidence>
<keyword evidence="2" id="KW-1185">Reference proteome</keyword>
<gene>
    <name evidence="1" type="ORF">DENOEST_1270</name>
</gene>
<name>A0A6S6XUG6_9PROT</name>